<proteinExistence type="predicted"/>
<reference evidence="3 4" key="1">
    <citation type="journal article" date="2019" name="Environ. Microbiol.">
        <title>Species interactions and distinct microbial communities in high Arctic permafrost affected cryosols are associated with the CH4 and CO2 gas fluxes.</title>
        <authorList>
            <person name="Altshuler I."/>
            <person name="Hamel J."/>
            <person name="Turney S."/>
            <person name="Magnuson E."/>
            <person name="Levesque R."/>
            <person name="Greer C."/>
            <person name="Whyte L.G."/>
        </authorList>
    </citation>
    <scope>NUCLEOTIDE SEQUENCE [LARGE SCALE GENOMIC DNA]</scope>
    <source>
        <strain evidence="3 4">E3</strain>
    </source>
</reference>
<dbReference type="AlphaFoldDB" id="A0A502HVI6"/>
<sequence>MSLIKPDNTQDPQLASLASNLGELIRQARLTVLRAVDTAQVQTCWQIGRHIVEFEQEGAHRAAYGKQLLATLAKVLTAEFGKGFDETNLRKMRLFYQVFPIRDALRLELSWTHYRRLLRVDNEHARHWYMNESAIQNWSSRALERQINTLYYERLLASRDRPAVKQEAATNIQKMNAHPRDFIRDPVMLEFLGLPNAGQTQETDLEQALINQLQGFLLELGKGFAFIARQQRISTESKDFYIDLVFYNYLLKCFVIFDLKRGELTHQDVGQMDMYVRMYDDLKRGPEDSPTVGIILCAQKDESVVRYSVLEGNEQLFASKYKLVLPSEEELRAELDRELALLEDRLSNRGSR</sequence>
<feature type="domain" description="YhcG PDDEXK nuclease" evidence="1">
    <location>
        <begin position="181"/>
        <end position="335"/>
    </location>
</feature>
<dbReference type="InterPro" id="IPR011856">
    <property type="entry name" value="tRNA_endonuc-like_dom_sf"/>
</dbReference>
<accession>A0A502HVI6</accession>
<evidence type="ECO:0000259" key="2">
    <source>
        <dbReference type="Pfam" id="PF17761"/>
    </source>
</evidence>
<dbReference type="EMBL" id="RCZE01000006">
    <property type="protein sequence ID" value="TPG77376.1"/>
    <property type="molecule type" value="Genomic_DNA"/>
</dbReference>
<dbReference type="RefSeq" id="WP_140668115.1">
    <property type="nucleotide sequence ID" value="NZ_RCZE01000006.1"/>
</dbReference>
<name>A0A502HVI6_9PSED</name>
<dbReference type="PANTHER" id="PTHR30547">
    <property type="entry name" value="UNCHARACTERIZED PROTEIN YHCG-RELATED"/>
    <property type="match status" value="1"/>
</dbReference>
<evidence type="ECO:0000313" key="3">
    <source>
        <dbReference type="EMBL" id="TPG77376.1"/>
    </source>
</evidence>
<dbReference type="PANTHER" id="PTHR30547:SF5">
    <property type="entry name" value="NUCLEASE YHCG-RELATED"/>
    <property type="match status" value="1"/>
</dbReference>
<dbReference type="InterPro" id="IPR041527">
    <property type="entry name" value="YhcG_N"/>
</dbReference>
<evidence type="ECO:0000313" key="4">
    <source>
        <dbReference type="Proteomes" id="UP000317933"/>
    </source>
</evidence>
<protein>
    <submittedName>
        <fullName evidence="3">DUF1016 domain-containing protein</fullName>
    </submittedName>
</protein>
<dbReference type="Pfam" id="PF17761">
    <property type="entry name" value="DUF1016_N"/>
    <property type="match status" value="1"/>
</dbReference>
<comment type="caution">
    <text evidence="3">The sequence shown here is derived from an EMBL/GenBank/DDBJ whole genome shotgun (WGS) entry which is preliminary data.</text>
</comment>
<dbReference type="GO" id="GO:0003676">
    <property type="term" value="F:nucleic acid binding"/>
    <property type="evidence" value="ECO:0007669"/>
    <property type="project" value="InterPro"/>
</dbReference>
<evidence type="ECO:0000259" key="1">
    <source>
        <dbReference type="Pfam" id="PF06250"/>
    </source>
</evidence>
<gene>
    <name evidence="3" type="ORF">EAH78_14360</name>
</gene>
<dbReference type="Proteomes" id="UP000317933">
    <property type="component" value="Unassembled WGS sequence"/>
</dbReference>
<dbReference type="Gene3D" id="3.40.1350.10">
    <property type="match status" value="1"/>
</dbReference>
<dbReference type="InterPro" id="IPR053148">
    <property type="entry name" value="PD-DEXK-like_domain"/>
</dbReference>
<feature type="domain" description="YhcG N-terminal" evidence="2">
    <location>
        <begin position="22"/>
        <end position="154"/>
    </location>
</feature>
<dbReference type="Pfam" id="PF06250">
    <property type="entry name" value="YhcG_C"/>
    <property type="match status" value="1"/>
</dbReference>
<dbReference type="InterPro" id="IPR009362">
    <property type="entry name" value="YhcG_C"/>
</dbReference>
<organism evidence="3 4">
    <name type="scientific">Pseudomonas arsenicoxydans</name>
    <dbReference type="NCBI Taxonomy" id="702115"/>
    <lineage>
        <taxon>Bacteria</taxon>
        <taxon>Pseudomonadati</taxon>
        <taxon>Pseudomonadota</taxon>
        <taxon>Gammaproteobacteria</taxon>
        <taxon>Pseudomonadales</taxon>
        <taxon>Pseudomonadaceae</taxon>
        <taxon>Pseudomonas</taxon>
    </lineage>
</organism>